<name>A0A7Z7FN82_9BURK</name>
<keyword evidence="1" id="KW-0902">Two-component regulatory system</keyword>
<evidence type="ECO:0000313" key="5">
    <source>
        <dbReference type="Proteomes" id="UP000198900"/>
    </source>
</evidence>
<dbReference type="Gene3D" id="1.20.120.160">
    <property type="entry name" value="HPT domain"/>
    <property type="match status" value="1"/>
</dbReference>
<organism evidence="4 5">
    <name type="scientific">Paraburkholderia steynii</name>
    <dbReference type="NCBI Taxonomy" id="1245441"/>
    <lineage>
        <taxon>Bacteria</taxon>
        <taxon>Pseudomonadati</taxon>
        <taxon>Pseudomonadota</taxon>
        <taxon>Betaproteobacteria</taxon>
        <taxon>Burkholderiales</taxon>
        <taxon>Burkholderiaceae</taxon>
        <taxon>Paraburkholderia</taxon>
    </lineage>
</organism>
<dbReference type="InterPro" id="IPR036641">
    <property type="entry name" value="HPT_dom_sf"/>
</dbReference>
<dbReference type="EMBL" id="FNDI01000046">
    <property type="protein sequence ID" value="SDJ38004.1"/>
    <property type="molecule type" value="Genomic_DNA"/>
</dbReference>
<evidence type="ECO:0000259" key="3">
    <source>
        <dbReference type="PROSITE" id="PS50894"/>
    </source>
</evidence>
<dbReference type="RefSeq" id="WP_091790176.1">
    <property type="nucleotide sequence ID" value="NZ_FNDI01000046.1"/>
</dbReference>
<gene>
    <name evidence="4" type="ORF">SAMN04487926_14636</name>
</gene>
<evidence type="ECO:0000256" key="1">
    <source>
        <dbReference type="ARBA" id="ARBA00023012"/>
    </source>
</evidence>
<dbReference type="PROSITE" id="PS50894">
    <property type="entry name" value="HPT"/>
    <property type="match status" value="1"/>
</dbReference>
<dbReference type="Pfam" id="PF01627">
    <property type="entry name" value="Hpt"/>
    <property type="match status" value="1"/>
</dbReference>
<feature type="domain" description="HPt" evidence="3">
    <location>
        <begin position="9"/>
        <end position="99"/>
    </location>
</feature>
<keyword evidence="2" id="KW-0597">Phosphoprotein</keyword>
<dbReference type="GO" id="GO:0000160">
    <property type="term" value="P:phosphorelay signal transduction system"/>
    <property type="evidence" value="ECO:0007669"/>
    <property type="project" value="UniProtKB-KW"/>
</dbReference>
<dbReference type="SUPFAM" id="SSF47226">
    <property type="entry name" value="Histidine-containing phosphotransfer domain, HPT domain"/>
    <property type="match status" value="1"/>
</dbReference>
<sequence length="104" mass="11090">MTDGWARVLAEGPGDLHAMLLQSVYADLRAAFDAVELHDVSRVAYLAHRLKGSARLAGDEPALALCASLEKVAQAGDIAHIRLLLMQAERAFGIGLRARGDPVS</sequence>
<keyword evidence="5" id="KW-1185">Reference proteome</keyword>
<feature type="modified residue" description="Phosphohistidine" evidence="2">
    <location>
        <position position="48"/>
    </location>
</feature>
<protein>
    <submittedName>
        <fullName evidence="4">Hpt domain-containing protein</fullName>
    </submittedName>
</protein>
<evidence type="ECO:0000256" key="2">
    <source>
        <dbReference type="PROSITE-ProRule" id="PRU00110"/>
    </source>
</evidence>
<dbReference type="Proteomes" id="UP000198900">
    <property type="component" value="Unassembled WGS sequence"/>
</dbReference>
<dbReference type="GO" id="GO:0004672">
    <property type="term" value="F:protein kinase activity"/>
    <property type="evidence" value="ECO:0007669"/>
    <property type="project" value="UniProtKB-ARBA"/>
</dbReference>
<dbReference type="AlphaFoldDB" id="A0A7Z7FN82"/>
<accession>A0A7Z7FN82</accession>
<dbReference type="InterPro" id="IPR008207">
    <property type="entry name" value="Sig_transdc_His_kin_Hpt_dom"/>
</dbReference>
<reference evidence="4" key="1">
    <citation type="submission" date="2016-10" db="EMBL/GenBank/DDBJ databases">
        <authorList>
            <person name="Varghese N."/>
            <person name="Submissions S."/>
        </authorList>
    </citation>
    <scope>NUCLEOTIDE SEQUENCE [LARGE SCALE GENOMIC DNA]</scope>
    <source>
        <strain evidence="4">YR281</strain>
    </source>
</reference>
<proteinExistence type="predicted"/>
<comment type="caution">
    <text evidence="4">The sequence shown here is derived from an EMBL/GenBank/DDBJ whole genome shotgun (WGS) entry which is preliminary data.</text>
</comment>
<evidence type="ECO:0000313" key="4">
    <source>
        <dbReference type="EMBL" id="SDJ38004.1"/>
    </source>
</evidence>